<sequence length="68" mass="8223">MKGSAVTDVMGMEEEDWYEMEWCHWWHGHGRRRLVWDGALCLCMGIKEAGCYESERCYWCHGHERRLE</sequence>
<accession>A0A9D4ESE9</accession>
<dbReference type="AlphaFoldDB" id="A0A9D4ESE9"/>
<reference evidence="1" key="1">
    <citation type="journal article" date="2019" name="bioRxiv">
        <title>The Genome of the Zebra Mussel, Dreissena polymorpha: A Resource for Invasive Species Research.</title>
        <authorList>
            <person name="McCartney M.A."/>
            <person name="Auch B."/>
            <person name="Kono T."/>
            <person name="Mallez S."/>
            <person name="Zhang Y."/>
            <person name="Obille A."/>
            <person name="Becker A."/>
            <person name="Abrahante J.E."/>
            <person name="Garbe J."/>
            <person name="Badalamenti J.P."/>
            <person name="Herman A."/>
            <person name="Mangelson H."/>
            <person name="Liachko I."/>
            <person name="Sullivan S."/>
            <person name="Sone E.D."/>
            <person name="Koren S."/>
            <person name="Silverstein K.A.T."/>
            <person name="Beckman K.B."/>
            <person name="Gohl D.M."/>
        </authorList>
    </citation>
    <scope>NUCLEOTIDE SEQUENCE</scope>
    <source>
        <strain evidence="1">Duluth1</strain>
        <tissue evidence="1">Whole animal</tissue>
    </source>
</reference>
<evidence type="ECO:0000313" key="1">
    <source>
        <dbReference type="EMBL" id="KAH3785472.1"/>
    </source>
</evidence>
<proteinExistence type="predicted"/>
<organism evidence="1 2">
    <name type="scientific">Dreissena polymorpha</name>
    <name type="common">Zebra mussel</name>
    <name type="synonym">Mytilus polymorpha</name>
    <dbReference type="NCBI Taxonomy" id="45954"/>
    <lineage>
        <taxon>Eukaryota</taxon>
        <taxon>Metazoa</taxon>
        <taxon>Spiralia</taxon>
        <taxon>Lophotrochozoa</taxon>
        <taxon>Mollusca</taxon>
        <taxon>Bivalvia</taxon>
        <taxon>Autobranchia</taxon>
        <taxon>Heteroconchia</taxon>
        <taxon>Euheterodonta</taxon>
        <taxon>Imparidentia</taxon>
        <taxon>Neoheterodontei</taxon>
        <taxon>Myida</taxon>
        <taxon>Dreissenoidea</taxon>
        <taxon>Dreissenidae</taxon>
        <taxon>Dreissena</taxon>
    </lineage>
</organism>
<evidence type="ECO:0000313" key="2">
    <source>
        <dbReference type="Proteomes" id="UP000828390"/>
    </source>
</evidence>
<comment type="caution">
    <text evidence="1">The sequence shown here is derived from an EMBL/GenBank/DDBJ whole genome shotgun (WGS) entry which is preliminary data.</text>
</comment>
<dbReference type="Proteomes" id="UP000828390">
    <property type="component" value="Unassembled WGS sequence"/>
</dbReference>
<dbReference type="EMBL" id="JAIWYP010000008">
    <property type="protein sequence ID" value="KAH3785472.1"/>
    <property type="molecule type" value="Genomic_DNA"/>
</dbReference>
<gene>
    <name evidence="1" type="ORF">DPMN_163562</name>
</gene>
<name>A0A9D4ESE9_DREPO</name>
<keyword evidence="2" id="KW-1185">Reference proteome</keyword>
<reference evidence="1" key="2">
    <citation type="submission" date="2020-11" db="EMBL/GenBank/DDBJ databases">
        <authorList>
            <person name="McCartney M.A."/>
            <person name="Auch B."/>
            <person name="Kono T."/>
            <person name="Mallez S."/>
            <person name="Becker A."/>
            <person name="Gohl D.M."/>
            <person name="Silverstein K.A.T."/>
            <person name="Koren S."/>
            <person name="Bechman K.B."/>
            <person name="Herman A."/>
            <person name="Abrahante J.E."/>
            <person name="Garbe J."/>
        </authorList>
    </citation>
    <scope>NUCLEOTIDE SEQUENCE</scope>
    <source>
        <strain evidence="1">Duluth1</strain>
        <tissue evidence="1">Whole animal</tissue>
    </source>
</reference>
<protein>
    <submittedName>
        <fullName evidence="1">Uncharacterized protein</fullName>
    </submittedName>
</protein>